<name>A0AA35UQY4_9PROT</name>
<dbReference type="PROSITE" id="PS51257">
    <property type="entry name" value="PROKAR_LIPOPROTEIN"/>
    <property type="match status" value="1"/>
</dbReference>
<protein>
    <recommendedName>
        <fullName evidence="3">Lipoprotein</fullName>
    </recommendedName>
</protein>
<reference evidence="1" key="1">
    <citation type="submission" date="2023-03" db="EMBL/GenBank/DDBJ databases">
        <authorList>
            <person name="Cleenwerck I."/>
        </authorList>
    </citation>
    <scope>NUCLEOTIDE SEQUENCE</scope>
    <source>
        <strain evidence="1">LMG 32879</strain>
    </source>
</reference>
<evidence type="ECO:0008006" key="3">
    <source>
        <dbReference type="Google" id="ProtNLM"/>
    </source>
</evidence>
<comment type="caution">
    <text evidence="1">The sequence shown here is derived from an EMBL/GenBank/DDBJ whole genome shotgun (WGS) entry which is preliminary data.</text>
</comment>
<gene>
    <name evidence="1" type="ORF">LMG32879_002934</name>
</gene>
<sequence>MMIARRTLFPVLATVIALTGCETPSDRIIHKEDHLQAAGFAFRPADTPTLQNMLNTLPDHRFLRRVKDGKTFYVYSDPTICGCLYVGDGAAYDRYQAYVQQQAQADERRATAFDYQNTAWDWGPWMPGFNGWNSAWGNWDPGFSGPFGW</sequence>
<dbReference type="RefSeq" id="WP_289842245.1">
    <property type="nucleotide sequence ID" value="NZ_CATKSH010000032.1"/>
</dbReference>
<evidence type="ECO:0000313" key="2">
    <source>
        <dbReference type="Proteomes" id="UP001176960"/>
    </source>
</evidence>
<proteinExistence type="predicted"/>
<evidence type="ECO:0000313" key="1">
    <source>
        <dbReference type="EMBL" id="CAI9122077.1"/>
    </source>
</evidence>
<dbReference type="Proteomes" id="UP001176960">
    <property type="component" value="Unassembled WGS sequence"/>
</dbReference>
<dbReference type="EMBL" id="CATKSH010000032">
    <property type="protein sequence ID" value="CAI9122077.1"/>
    <property type="molecule type" value="Genomic_DNA"/>
</dbReference>
<keyword evidence="2" id="KW-1185">Reference proteome</keyword>
<organism evidence="1 2">
    <name type="scientific">Brytella acorum</name>
    <dbReference type="NCBI Taxonomy" id="2959299"/>
    <lineage>
        <taxon>Bacteria</taxon>
        <taxon>Pseudomonadati</taxon>
        <taxon>Pseudomonadota</taxon>
        <taxon>Alphaproteobacteria</taxon>
        <taxon>Acetobacterales</taxon>
        <taxon>Acetobacteraceae</taxon>
        <taxon>Brytella</taxon>
    </lineage>
</organism>
<dbReference type="AlphaFoldDB" id="A0AA35UQY4"/>
<accession>A0AA35UQY4</accession>